<feature type="compositionally biased region" description="Basic and acidic residues" evidence="1">
    <location>
        <begin position="41"/>
        <end position="70"/>
    </location>
</feature>
<dbReference type="AlphaFoldDB" id="A0A1W2CDB5"/>
<dbReference type="PANTHER" id="PTHR41532">
    <property type="entry name" value="FIXS PROTEIN"/>
    <property type="match status" value="1"/>
</dbReference>
<name>A0A1W2CDB5_9RHOB</name>
<proteinExistence type="predicted"/>
<dbReference type="RefSeq" id="WP_084353147.1">
    <property type="nucleotide sequence ID" value="NZ_FWYD01000007.1"/>
</dbReference>
<feature type="region of interest" description="Disordered" evidence="1">
    <location>
        <begin position="40"/>
        <end position="70"/>
    </location>
</feature>
<dbReference type="Proteomes" id="UP000192330">
    <property type="component" value="Unassembled WGS sequence"/>
</dbReference>
<dbReference type="EMBL" id="FWYD01000007">
    <property type="protein sequence ID" value="SMC83141.1"/>
    <property type="molecule type" value="Genomic_DNA"/>
</dbReference>
<dbReference type="STRING" id="1387277.SAMN06295998_107113"/>
<organism evidence="2 3">
    <name type="scientific">Primorskyibacter flagellatus</name>
    <dbReference type="NCBI Taxonomy" id="1387277"/>
    <lineage>
        <taxon>Bacteria</taxon>
        <taxon>Pseudomonadati</taxon>
        <taxon>Pseudomonadota</taxon>
        <taxon>Alphaproteobacteria</taxon>
        <taxon>Rhodobacterales</taxon>
        <taxon>Roseobacteraceae</taxon>
        <taxon>Primorskyibacter</taxon>
    </lineage>
</organism>
<sequence>MSLMLLIPLSISLGLMGLAAFFWALWNDQFDDPEGAAWRVIRTEDPPDTEGKTDDKLAADTEDRDARRRL</sequence>
<dbReference type="Pfam" id="PF03597">
    <property type="entry name" value="FixS"/>
    <property type="match status" value="1"/>
</dbReference>
<protein>
    <submittedName>
        <fullName evidence="2">Cytochrome oxidase maturation protein, cbb3-type</fullName>
    </submittedName>
</protein>
<gene>
    <name evidence="2" type="ORF">SAMN06295998_107113</name>
</gene>
<evidence type="ECO:0000313" key="2">
    <source>
        <dbReference type="EMBL" id="SMC83141.1"/>
    </source>
</evidence>
<accession>A0A1W2CDB5</accession>
<evidence type="ECO:0000313" key="3">
    <source>
        <dbReference type="Proteomes" id="UP000192330"/>
    </source>
</evidence>
<evidence type="ECO:0000256" key="1">
    <source>
        <dbReference type="SAM" id="MobiDB-lite"/>
    </source>
</evidence>
<dbReference type="NCBIfam" id="TIGR00847">
    <property type="entry name" value="ccoS"/>
    <property type="match status" value="1"/>
</dbReference>
<dbReference type="PANTHER" id="PTHR41532:SF1">
    <property type="entry name" value="FIXS PROTEIN"/>
    <property type="match status" value="1"/>
</dbReference>
<keyword evidence="3" id="KW-1185">Reference proteome</keyword>
<dbReference type="InterPro" id="IPR004714">
    <property type="entry name" value="Cyt_oxidase_maturation_cbb3"/>
</dbReference>
<dbReference type="OrthoDB" id="9802763at2"/>
<reference evidence="2 3" key="1">
    <citation type="submission" date="2017-04" db="EMBL/GenBank/DDBJ databases">
        <authorList>
            <person name="Afonso C.L."/>
            <person name="Miller P.J."/>
            <person name="Scott M.A."/>
            <person name="Spackman E."/>
            <person name="Goraichik I."/>
            <person name="Dimitrov K.M."/>
            <person name="Suarez D.L."/>
            <person name="Swayne D.E."/>
        </authorList>
    </citation>
    <scope>NUCLEOTIDE SEQUENCE [LARGE SCALE GENOMIC DNA]</scope>
    <source>
        <strain evidence="2 3">CGMCC 1.12644</strain>
    </source>
</reference>